<keyword evidence="2" id="KW-1185">Reference proteome</keyword>
<organism evidence="1 2">
    <name type="scientific">Racocetra fulgida</name>
    <dbReference type="NCBI Taxonomy" id="60492"/>
    <lineage>
        <taxon>Eukaryota</taxon>
        <taxon>Fungi</taxon>
        <taxon>Fungi incertae sedis</taxon>
        <taxon>Mucoromycota</taxon>
        <taxon>Glomeromycotina</taxon>
        <taxon>Glomeromycetes</taxon>
        <taxon>Diversisporales</taxon>
        <taxon>Gigasporaceae</taxon>
        <taxon>Racocetra</taxon>
    </lineage>
</organism>
<dbReference type="Pfam" id="PF02992">
    <property type="entry name" value="Transposase_21"/>
    <property type="match status" value="1"/>
</dbReference>
<dbReference type="AlphaFoldDB" id="A0A9N9FP67"/>
<accession>A0A9N9FP67</accession>
<evidence type="ECO:0000313" key="1">
    <source>
        <dbReference type="EMBL" id="CAG8546690.1"/>
    </source>
</evidence>
<dbReference type="InterPro" id="IPR004242">
    <property type="entry name" value="Transposase_21"/>
</dbReference>
<name>A0A9N9FP67_9GLOM</name>
<dbReference type="OrthoDB" id="2421950at2759"/>
<proteinExistence type="predicted"/>
<feature type="non-terminal residue" evidence="1">
    <location>
        <position position="692"/>
    </location>
</feature>
<dbReference type="EMBL" id="CAJVPZ010004474">
    <property type="protein sequence ID" value="CAG8546690.1"/>
    <property type="molecule type" value="Genomic_DNA"/>
</dbReference>
<dbReference type="Proteomes" id="UP000789396">
    <property type="component" value="Unassembled WGS sequence"/>
</dbReference>
<sequence>MPSMSIISENITNESSEFPLEAFQPDLPIVSKNTETLSDSSFTSENMEILQPNSTSVLEYTEQDQHFDSLNFNNYMKRSNHRKKNKFADNMDLTQFGISNDIIIESDEDKDSISIEYNNEHIEYETNFLATNFPIHIESDPNDISCLLLTAPIIIQWIVLWILLFKHMIVLAKTSIGILFNFLHSILNYIDSDYFATFPKSNYRVSKLFGLDQNFTKFFVCPNCHKLFWTQEYITEFCQSNCTCGAELKKPVQEALESCYKCSLPPNNLLSDVYDGRVWRTFKDNDETAFFVGNLAEGRLGFSLNIDWFNPYKHSPISVGAIYLTILNFPRHMRYQTKNVFLVGLIPGPHEPSVTEIHKYIEPIAYELDKLWSGVTIKTTKYPNGRLFCGALILIACDTPAARKISGFAGHSSKHGCYRCTKKFPTFPSNHSKSGKVNFSGFNQEFPHITTEVMVSIYEEITINIVASTLLKKFPDSINHSFRIFCNSISLEGTLAKYLIPIEDVLNLYNMSTKILEQNITGAESFPGKFLKPIYFSQLDDITTRYLAQFYNKVYAQNRRTLSFTASCDYVSSSHSIFVTSAIERTGTIYIGDEKFGSISSRSDSNSYIIAAFVDEKKIKTRKEYKIYHWPGKVLYYFKHQVQVPKEVTMENNIDFETAEHWFAFVDWYKTSNNVDYFHIYNRETDCFQFDE</sequence>
<gene>
    <name evidence="1" type="ORF">RFULGI_LOCUS4465</name>
</gene>
<protein>
    <submittedName>
        <fullName evidence="1">9660_t:CDS:1</fullName>
    </submittedName>
</protein>
<reference evidence="1" key="1">
    <citation type="submission" date="2021-06" db="EMBL/GenBank/DDBJ databases">
        <authorList>
            <person name="Kallberg Y."/>
            <person name="Tangrot J."/>
            <person name="Rosling A."/>
        </authorList>
    </citation>
    <scope>NUCLEOTIDE SEQUENCE</scope>
    <source>
        <strain evidence="1">IN212</strain>
    </source>
</reference>
<comment type="caution">
    <text evidence="1">The sequence shown here is derived from an EMBL/GenBank/DDBJ whole genome shotgun (WGS) entry which is preliminary data.</text>
</comment>
<evidence type="ECO:0000313" key="2">
    <source>
        <dbReference type="Proteomes" id="UP000789396"/>
    </source>
</evidence>